<dbReference type="Gene3D" id="1.50.10.20">
    <property type="match status" value="1"/>
</dbReference>
<evidence type="ECO:0000313" key="2">
    <source>
        <dbReference type="EMBL" id="RLM54759.1"/>
    </source>
</evidence>
<dbReference type="GO" id="GO:0005811">
    <property type="term" value="C:lipid droplet"/>
    <property type="evidence" value="ECO:0007669"/>
    <property type="project" value="InterPro"/>
</dbReference>
<dbReference type="Proteomes" id="UP000275267">
    <property type="component" value="Unassembled WGS sequence"/>
</dbReference>
<dbReference type="InterPro" id="IPR008930">
    <property type="entry name" value="Terpenoid_cyclase/PrenylTrfase"/>
</dbReference>
<proteinExistence type="predicted"/>
<sequence length="160" mass="17303">MFGTCLNYVTLRLLGQVQKDENDGLAKGRAWILSHGTATAAPQWAKILLSRDTSRAGSSPRSNDHRVLCSALAHRADARARPCRKREGGRVTKEGREGSTQKPLPTKAGLHRGQICCGRALPDRFLQPPPRPANHRIELPPVTSSPTLGVTRMVVGGGAR</sequence>
<name>A0A3L6PCV6_PANMI</name>
<dbReference type="OrthoDB" id="685792at2759"/>
<evidence type="ECO:0000256" key="1">
    <source>
        <dbReference type="SAM" id="MobiDB-lite"/>
    </source>
</evidence>
<protein>
    <recommendedName>
        <fullName evidence="4">Squalene cyclase N-terminal domain-containing protein</fullName>
    </recommendedName>
</protein>
<dbReference type="SUPFAM" id="SSF48239">
    <property type="entry name" value="Terpenoid cyclases/Protein prenyltransferases"/>
    <property type="match status" value="1"/>
</dbReference>
<gene>
    <name evidence="2" type="ORF">C2845_PM10G11450</name>
</gene>
<feature type="compositionally biased region" description="Basic and acidic residues" evidence="1">
    <location>
        <begin position="79"/>
        <end position="99"/>
    </location>
</feature>
<reference evidence="3" key="1">
    <citation type="journal article" date="2019" name="Nat. Commun.">
        <title>The genome of broomcorn millet.</title>
        <authorList>
            <person name="Zou C."/>
            <person name="Miki D."/>
            <person name="Li D."/>
            <person name="Tang Q."/>
            <person name="Xiao L."/>
            <person name="Rajput S."/>
            <person name="Deng P."/>
            <person name="Jia W."/>
            <person name="Huang R."/>
            <person name="Zhang M."/>
            <person name="Sun Y."/>
            <person name="Hu J."/>
            <person name="Fu X."/>
            <person name="Schnable P.S."/>
            <person name="Li F."/>
            <person name="Zhang H."/>
            <person name="Feng B."/>
            <person name="Zhu X."/>
            <person name="Liu R."/>
            <person name="Schnable J.C."/>
            <person name="Zhu J.-K."/>
            <person name="Zhang H."/>
        </authorList>
    </citation>
    <scope>NUCLEOTIDE SEQUENCE [LARGE SCALE GENOMIC DNA]</scope>
</reference>
<feature type="region of interest" description="Disordered" evidence="1">
    <location>
        <begin position="79"/>
        <end position="109"/>
    </location>
</feature>
<dbReference type="PANTHER" id="PTHR11764">
    <property type="entry name" value="TERPENE CYCLASE/MUTASE FAMILY MEMBER"/>
    <property type="match status" value="1"/>
</dbReference>
<evidence type="ECO:0000313" key="3">
    <source>
        <dbReference type="Proteomes" id="UP000275267"/>
    </source>
</evidence>
<comment type="caution">
    <text evidence="2">The sequence shown here is derived from an EMBL/GenBank/DDBJ whole genome shotgun (WGS) entry which is preliminary data.</text>
</comment>
<dbReference type="InterPro" id="IPR018333">
    <property type="entry name" value="Squalene_cyclase"/>
</dbReference>
<dbReference type="AlphaFoldDB" id="A0A3L6PCV6"/>
<dbReference type="STRING" id="4540.A0A3L6PCV6"/>
<dbReference type="EMBL" id="PQIB02000018">
    <property type="protein sequence ID" value="RLM54759.1"/>
    <property type="molecule type" value="Genomic_DNA"/>
</dbReference>
<accession>A0A3L6PCV6</accession>
<dbReference type="GO" id="GO:0016104">
    <property type="term" value="P:triterpenoid biosynthetic process"/>
    <property type="evidence" value="ECO:0007669"/>
    <property type="project" value="InterPro"/>
</dbReference>
<dbReference type="GO" id="GO:0016866">
    <property type="term" value="F:intramolecular transferase activity"/>
    <property type="evidence" value="ECO:0007669"/>
    <property type="project" value="InterPro"/>
</dbReference>
<evidence type="ECO:0008006" key="4">
    <source>
        <dbReference type="Google" id="ProtNLM"/>
    </source>
</evidence>
<organism evidence="2 3">
    <name type="scientific">Panicum miliaceum</name>
    <name type="common">Proso millet</name>
    <name type="synonym">Broomcorn millet</name>
    <dbReference type="NCBI Taxonomy" id="4540"/>
    <lineage>
        <taxon>Eukaryota</taxon>
        <taxon>Viridiplantae</taxon>
        <taxon>Streptophyta</taxon>
        <taxon>Embryophyta</taxon>
        <taxon>Tracheophyta</taxon>
        <taxon>Spermatophyta</taxon>
        <taxon>Magnoliopsida</taxon>
        <taxon>Liliopsida</taxon>
        <taxon>Poales</taxon>
        <taxon>Poaceae</taxon>
        <taxon>PACMAD clade</taxon>
        <taxon>Panicoideae</taxon>
        <taxon>Panicodae</taxon>
        <taxon>Paniceae</taxon>
        <taxon>Panicinae</taxon>
        <taxon>Panicum</taxon>
        <taxon>Panicum sect. Panicum</taxon>
    </lineage>
</organism>
<keyword evidence="3" id="KW-1185">Reference proteome</keyword>
<dbReference type="PANTHER" id="PTHR11764:SF89">
    <property type="entry name" value="TERPENE CYCLASE_MUTASE FAMILY MEMBER"/>
    <property type="match status" value="1"/>
</dbReference>